<reference evidence="3 4" key="1">
    <citation type="journal article" date="2018" name="Mol. Biol. Evol.">
        <title>Broad Genomic Sampling Reveals a Smut Pathogenic Ancestry of the Fungal Clade Ustilaginomycotina.</title>
        <authorList>
            <person name="Kijpornyongpan T."/>
            <person name="Mondo S.J."/>
            <person name="Barry K."/>
            <person name="Sandor L."/>
            <person name="Lee J."/>
            <person name="Lipzen A."/>
            <person name="Pangilinan J."/>
            <person name="LaButti K."/>
            <person name="Hainaut M."/>
            <person name="Henrissat B."/>
            <person name="Grigoriev I.V."/>
            <person name="Spatafora J.W."/>
            <person name="Aime M.C."/>
        </authorList>
    </citation>
    <scope>NUCLEOTIDE SEQUENCE [LARGE SCALE GENOMIC DNA]</scope>
    <source>
        <strain evidence="3 4">MCA 5214</strain>
    </source>
</reference>
<feature type="transmembrane region" description="Helical" evidence="2">
    <location>
        <begin position="584"/>
        <end position="605"/>
    </location>
</feature>
<feature type="compositionally biased region" description="Polar residues" evidence="1">
    <location>
        <begin position="808"/>
        <end position="834"/>
    </location>
</feature>
<protein>
    <submittedName>
        <fullName evidence="3">Uncharacterized protein</fullName>
    </submittedName>
</protein>
<evidence type="ECO:0000256" key="2">
    <source>
        <dbReference type="SAM" id="Phobius"/>
    </source>
</evidence>
<feature type="compositionally biased region" description="Polar residues" evidence="1">
    <location>
        <begin position="1"/>
        <end position="11"/>
    </location>
</feature>
<feature type="compositionally biased region" description="Basic and acidic residues" evidence="1">
    <location>
        <begin position="237"/>
        <end position="246"/>
    </location>
</feature>
<keyword evidence="2" id="KW-1133">Transmembrane helix</keyword>
<accession>A0A316UQB5</accession>
<evidence type="ECO:0000256" key="1">
    <source>
        <dbReference type="SAM" id="MobiDB-lite"/>
    </source>
</evidence>
<sequence length="1187" mass="128126">MSTSSPASGTQPPLRPDSPAGTFGTFGRSSSKGTLGGGAGQPQSAPSRDSSSANASQDVSSRPTVAPPLPPPPLTMSPRALEKQRADDDYADGNADFVRTNSPREPSGSSSLDPRTHWQGSSDPYRETPSPLQQHTSDSESPVRRAAHGAQPGSGDGDGSSGPRYGFGERGGYDAGGSTLERTRSPQSDQVQRERARLLEEDRQREEEQYLQQQIPFLASAPTPRSPRLRQPGQTDLHIDTGDRNRTPRTSSAHRRRIRSGDSVGGDTVQQQQQQRHGRSRPLSLTDSSERQRSRSSRRKHQSLTFSVPDDGSSADDEAERARPVRRSPGRRESRRHRAHSAPTPGMGGAPMVRSHASMGRPSATVDEEDRPAEWTFAGPLGTTVEAVAMEQRRQSDAHAASALAYTPRFPPMMPMTVDRSRGLLPRVRNELEDGSMEEKSPWQGRLLAADRASLPLRIAIPIAIALFLDFNVLFIQAQLAIHADSDGAATVPPRQSTAWWISFAVYALCPILSIGIFTLKLVSNYKQQTREEGAEARKAYLNDVGRLLLTLRSSAIHKLVHEVDQAASSEQRRLERAWRLRQAWPHALLALPRVAILLVAIVLYSPFQSSVDASPSTAMRDDFFFAPATGLLSTYGFAVTIVAIIWHGMSALMVTLAALLVYIGARRDRRRTTRHRDMLLTSRQQTTAFAHRPKSSISFPDQQNQLEMGPLTGEAGGMRDLITFKAGRVWQRNTEDRLRLALLRHGERDSRSQGIAATPLFDLVDHRSATQLPGLRGPQPTMRELDASSGARVSSSSRLRFEDYTGMGTTSQTLVQPSADSRQQHLQGTNGPTSALPPGSHYGNQAASLPFPAIEFPPRRSSSSFRRPTSSSDTERAPVPASAAAAAPTASPRQGSMKSIGTTGSALWGAWFRQPTRDSLYPSDKIAADGAAGRAEDTDGSPEGEAQEELAHPTAATREFTTGKVAPVTIPTGLSRASMYGEVGDGEGEESPPAAPRPAVTAVPHDSGQDYVEHEQDESGDTLDTDETDPEERRLWSTFPEQSRRHPPGLIALEMQERQQLEKEQRERKREQAPASAAPAGSACNGLEDDSPMTSSLTPPEQPGMASAASMGWSRYPISGSGLTAIQEESSYAPSSVGHSAAGARGGYGNTLEGSVTTTPTTANRPSDGTPQQSTPASPTESAGEG</sequence>
<feature type="transmembrane region" description="Helical" evidence="2">
    <location>
        <begin position="500"/>
        <end position="523"/>
    </location>
</feature>
<organism evidence="3 4">
    <name type="scientific">Jaminaea rosea</name>
    <dbReference type="NCBI Taxonomy" id="1569628"/>
    <lineage>
        <taxon>Eukaryota</taxon>
        <taxon>Fungi</taxon>
        <taxon>Dikarya</taxon>
        <taxon>Basidiomycota</taxon>
        <taxon>Ustilaginomycotina</taxon>
        <taxon>Exobasidiomycetes</taxon>
        <taxon>Microstromatales</taxon>
        <taxon>Microstromatales incertae sedis</taxon>
        <taxon>Jaminaea</taxon>
    </lineage>
</organism>
<name>A0A316UQB5_9BASI</name>
<feature type="compositionally biased region" description="Low complexity" evidence="1">
    <location>
        <begin position="1074"/>
        <end position="1084"/>
    </location>
</feature>
<dbReference type="Proteomes" id="UP000245884">
    <property type="component" value="Unassembled WGS sequence"/>
</dbReference>
<keyword evidence="4" id="KW-1185">Reference proteome</keyword>
<feature type="region of interest" description="Disordered" evidence="1">
    <location>
        <begin position="771"/>
        <end position="902"/>
    </location>
</feature>
<dbReference type="OrthoDB" id="2575061at2759"/>
<feature type="compositionally biased region" description="Low complexity" evidence="1">
    <location>
        <begin position="788"/>
        <end position="799"/>
    </location>
</feature>
<keyword evidence="2" id="KW-0812">Transmembrane</keyword>
<feature type="compositionally biased region" description="Basic residues" evidence="1">
    <location>
        <begin position="324"/>
        <end position="340"/>
    </location>
</feature>
<dbReference type="STRING" id="1569628.A0A316UQB5"/>
<keyword evidence="2" id="KW-0472">Membrane</keyword>
<dbReference type="GeneID" id="37028182"/>
<gene>
    <name evidence="3" type="ORF">BDZ90DRAFT_232717</name>
</gene>
<feature type="compositionally biased region" description="Polar residues" evidence="1">
    <location>
        <begin position="1122"/>
        <end position="1139"/>
    </location>
</feature>
<feature type="region of interest" description="Disordered" evidence="1">
    <location>
        <begin position="1"/>
        <end position="369"/>
    </location>
</feature>
<feature type="compositionally biased region" description="Low complexity" evidence="1">
    <location>
        <begin position="49"/>
        <end position="64"/>
    </location>
</feature>
<dbReference type="AlphaFoldDB" id="A0A316UQB5"/>
<evidence type="ECO:0000313" key="3">
    <source>
        <dbReference type="EMBL" id="PWN27164.1"/>
    </source>
</evidence>
<dbReference type="RefSeq" id="XP_025361776.1">
    <property type="nucleotide sequence ID" value="XM_025506359.1"/>
</dbReference>
<feature type="compositionally biased region" description="Basic and acidic residues" evidence="1">
    <location>
        <begin position="1056"/>
        <end position="1073"/>
    </location>
</feature>
<feature type="region of interest" description="Disordered" evidence="1">
    <location>
        <begin position="921"/>
        <end position="1187"/>
    </location>
</feature>
<feature type="compositionally biased region" description="Low complexity" evidence="1">
    <location>
        <begin position="860"/>
        <end position="893"/>
    </location>
</feature>
<proteinExistence type="predicted"/>
<feature type="transmembrane region" description="Helical" evidence="2">
    <location>
        <begin position="636"/>
        <end position="666"/>
    </location>
</feature>
<feature type="compositionally biased region" description="Basic and acidic residues" evidence="1">
    <location>
        <begin position="191"/>
        <end position="208"/>
    </location>
</feature>
<evidence type="ECO:0000313" key="4">
    <source>
        <dbReference type="Proteomes" id="UP000245884"/>
    </source>
</evidence>
<feature type="compositionally biased region" description="Pro residues" evidence="1">
    <location>
        <begin position="65"/>
        <end position="75"/>
    </location>
</feature>
<dbReference type="EMBL" id="KZ819669">
    <property type="protein sequence ID" value="PWN27164.1"/>
    <property type="molecule type" value="Genomic_DNA"/>
</dbReference>
<feature type="compositionally biased region" description="Polar residues" evidence="1">
    <location>
        <begin position="99"/>
        <end position="122"/>
    </location>
</feature>
<feature type="compositionally biased region" description="Polar residues" evidence="1">
    <location>
        <begin position="1153"/>
        <end position="1187"/>
    </location>
</feature>
<feature type="compositionally biased region" description="Acidic residues" evidence="1">
    <location>
        <begin position="1016"/>
        <end position="1031"/>
    </location>
</feature>
<feature type="compositionally biased region" description="Acidic residues" evidence="1">
    <location>
        <begin position="939"/>
        <end position="949"/>
    </location>
</feature>